<accession>A0ABS1P321</accession>
<dbReference type="RefSeq" id="WP_201819642.1">
    <property type="nucleotide sequence ID" value="NZ_JAERRH010000006.1"/>
</dbReference>
<keyword evidence="3" id="KW-1185">Reference proteome</keyword>
<feature type="chain" id="PRO_5045480570" description="Secreted protein" evidence="1">
    <location>
        <begin position="27"/>
        <end position="63"/>
    </location>
</feature>
<sequence>MKKRSMLAIATLATGFVVAAVTPSHAAGGAPLDDPKVSTALDTVGQLVDDGTLAVDENPLGQE</sequence>
<dbReference type="Proteomes" id="UP000621386">
    <property type="component" value="Unassembled WGS sequence"/>
</dbReference>
<keyword evidence="1" id="KW-0732">Signal</keyword>
<comment type="caution">
    <text evidence="2">The sequence shown here is derived from an EMBL/GenBank/DDBJ whole genome shotgun (WGS) entry which is preliminary data.</text>
</comment>
<proteinExistence type="predicted"/>
<name>A0ABS1P321_9ACTN</name>
<evidence type="ECO:0000256" key="1">
    <source>
        <dbReference type="SAM" id="SignalP"/>
    </source>
</evidence>
<evidence type="ECO:0000313" key="3">
    <source>
        <dbReference type="Proteomes" id="UP000621386"/>
    </source>
</evidence>
<evidence type="ECO:0008006" key="4">
    <source>
        <dbReference type="Google" id="ProtNLM"/>
    </source>
</evidence>
<organism evidence="2 3">
    <name type="scientific">Streptomyces musisoli</name>
    <dbReference type="NCBI Taxonomy" id="2802280"/>
    <lineage>
        <taxon>Bacteria</taxon>
        <taxon>Bacillati</taxon>
        <taxon>Actinomycetota</taxon>
        <taxon>Actinomycetes</taxon>
        <taxon>Kitasatosporales</taxon>
        <taxon>Streptomycetaceae</taxon>
        <taxon>Streptomyces</taxon>
    </lineage>
</organism>
<gene>
    <name evidence="2" type="ORF">JK361_19230</name>
</gene>
<evidence type="ECO:0000313" key="2">
    <source>
        <dbReference type="EMBL" id="MBL1106708.1"/>
    </source>
</evidence>
<feature type="signal peptide" evidence="1">
    <location>
        <begin position="1"/>
        <end position="26"/>
    </location>
</feature>
<protein>
    <recommendedName>
        <fullName evidence="4">Secreted protein</fullName>
    </recommendedName>
</protein>
<reference evidence="2 3" key="1">
    <citation type="submission" date="2021-01" db="EMBL/GenBank/DDBJ databases">
        <title>WGS of actinomycetes isolated from Thailand.</title>
        <authorList>
            <person name="Thawai C."/>
        </authorList>
    </citation>
    <scope>NUCLEOTIDE SEQUENCE [LARGE SCALE GENOMIC DNA]</scope>
    <source>
        <strain evidence="2 3">CH5-8</strain>
    </source>
</reference>
<dbReference type="EMBL" id="JAERRH010000006">
    <property type="protein sequence ID" value="MBL1106708.1"/>
    <property type="molecule type" value="Genomic_DNA"/>
</dbReference>